<evidence type="ECO:0000256" key="3">
    <source>
        <dbReference type="SAM" id="MobiDB-lite"/>
    </source>
</evidence>
<dbReference type="SUPFAM" id="SSF47954">
    <property type="entry name" value="Cyclin-like"/>
    <property type="match status" value="2"/>
</dbReference>
<dbReference type="PRINTS" id="PR00685">
    <property type="entry name" value="TIFACTORIIB"/>
</dbReference>
<dbReference type="GO" id="GO:0017025">
    <property type="term" value="F:TBP-class protein binding"/>
    <property type="evidence" value="ECO:0000318"/>
    <property type="project" value="GO_Central"/>
</dbReference>
<keyword evidence="1" id="KW-0805">Transcription regulation</keyword>
<dbReference type="GO" id="GO:0016251">
    <property type="term" value="F:RNA polymerase II general transcription initiation factor activity"/>
    <property type="evidence" value="ECO:0000318"/>
    <property type="project" value="GO_Central"/>
</dbReference>
<dbReference type="PANTHER" id="PTHR11618">
    <property type="entry name" value="TRANSCRIPTION INITIATION FACTOR IIB-RELATED"/>
    <property type="match status" value="1"/>
</dbReference>
<reference evidence="5" key="3">
    <citation type="submission" date="2022-01" db="UniProtKB">
        <authorList>
            <consortium name="EnsemblPlants"/>
        </authorList>
    </citation>
    <scope>IDENTIFICATION</scope>
    <source>
        <strain evidence="5">subsp. vulgare</strain>
    </source>
</reference>
<keyword evidence="2" id="KW-0804">Transcription</keyword>
<proteinExistence type="predicted"/>
<keyword evidence="6" id="KW-1185">Reference proteome</keyword>
<organism evidence="5 6">
    <name type="scientific">Hordeum vulgare subsp. vulgare</name>
    <name type="common">Domesticated barley</name>
    <dbReference type="NCBI Taxonomy" id="112509"/>
    <lineage>
        <taxon>Eukaryota</taxon>
        <taxon>Viridiplantae</taxon>
        <taxon>Streptophyta</taxon>
        <taxon>Embryophyta</taxon>
        <taxon>Tracheophyta</taxon>
        <taxon>Spermatophyta</taxon>
        <taxon>Magnoliopsida</taxon>
        <taxon>Liliopsida</taxon>
        <taxon>Poales</taxon>
        <taxon>Poaceae</taxon>
        <taxon>BOP clade</taxon>
        <taxon>Pooideae</taxon>
        <taxon>Triticodae</taxon>
        <taxon>Triticeae</taxon>
        <taxon>Hordeinae</taxon>
        <taxon>Hordeum</taxon>
    </lineage>
</organism>
<evidence type="ECO:0000259" key="4">
    <source>
        <dbReference type="Pfam" id="PF00382"/>
    </source>
</evidence>
<dbReference type="InterPro" id="IPR036915">
    <property type="entry name" value="Cyclin-like_sf"/>
</dbReference>
<accession>A0A8I7B1H4</accession>
<dbReference type="GO" id="GO:0097550">
    <property type="term" value="C:transcription preinitiation complex"/>
    <property type="evidence" value="ECO:0000318"/>
    <property type="project" value="GO_Central"/>
</dbReference>
<dbReference type="Gramene" id="HORVU.MOREX.r3.1HG0079210.1">
    <property type="protein sequence ID" value="HORVU.MOREX.r3.1HG0079210.1.CDS1"/>
    <property type="gene ID" value="HORVU.MOREX.r3.1HG0079210"/>
</dbReference>
<dbReference type="AlphaFoldDB" id="A0A8I7B1H4"/>
<reference evidence="5" key="2">
    <citation type="submission" date="2020-10" db="EMBL/GenBank/DDBJ databases">
        <authorList>
            <person name="Scholz U."/>
            <person name="Mascher M."/>
            <person name="Fiebig A."/>
        </authorList>
    </citation>
    <scope>NUCLEOTIDE SEQUENCE [LARGE SCALE GENOMIC DNA]</scope>
    <source>
        <strain evidence="5">cv. Morex</strain>
    </source>
</reference>
<dbReference type="CDD" id="cd00043">
    <property type="entry name" value="CYCLIN_SF"/>
    <property type="match status" value="1"/>
</dbReference>
<name>A0A8I7B1H4_HORVV</name>
<dbReference type="Proteomes" id="UP000011116">
    <property type="component" value="Chromosome 1H"/>
</dbReference>
<dbReference type="Gene3D" id="1.10.472.10">
    <property type="entry name" value="Cyclin-like"/>
    <property type="match status" value="2"/>
</dbReference>
<feature type="domain" description="Transcription factor TFIIB cyclin-like" evidence="4">
    <location>
        <begin position="126"/>
        <end position="197"/>
    </location>
</feature>
<dbReference type="GO" id="GO:0005634">
    <property type="term" value="C:nucleus"/>
    <property type="evidence" value="ECO:0000318"/>
    <property type="project" value="GO_Central"/>
</dbReference>
<evidence type="ECO:0000256" key="2">
    <source>
        <dbReference type="ARBA" id="ARBA00023163"/>
    </source>
</evidence>
<protein>
    <recommendedName>
        <fullName evidence="4">Transcription factor TFIIB cyclin-like domain-containing protein</fullName>
    </recommendedName>
</protein>
<dbReference type="SMR" id="A0A8I7B1H4"/>
<evidence type="ECO:0000313" key="5">
    <source>
        <dbReference type="EnsemblPlants" id="HORVU.MOREX.r3.1HG0079210.1.CDS1"/>
    </source>
</evidence>
<dbReference type="InterPro" id="IPR013150">
    <property type="entry name" value="TFIIB_cyclin"/>
</dbReference>
<evidence type="ECO:0000313" key="6">
    <source>
        <dbReference type="Proteomes" id="UP000011116"/>
    </source>
</evidence>
<dbReference type="GO" id="GO:0006352">
    <property type="term" value="P:DNA-templated transcription initiation"/>
    <property type="evidence" value="ECO:0000318"/>
    <property type="project" value="GO_Central"/>
</dbReference>
<dbReference type="PANTHER" id="PTHR11618:SF67">
    <property type="entry name" value="TRANSCRIPTION FACTOR TFIIB CYCLIN-LIKE DOMAIN-CONTAINING PROTEIN"/>
    <property type="match status" value="1"/>
</dbReference>
<dbReference type="InterPro" id="IPR000812">
    <property type="entry name" value="TFIIB"/>
</dbReference>
<dbReference type="GO" id="GO:0070897">
    <property type="term" value="P:transcription preinitiation complex assembly"/>
    <property type="evidence" value="ECO:0007669"/>
    <property type="project" value="InterPro"/>
</dbReference>
<sequence>MELPRTRGSGGRQPPLYAPHSHPMEPSLVAAARAAHPDGGRVTAAAVVGCICLDHLACTECDRILGIPFLPIDARSPSPRRASTPGLASGSGSPPVPMARVSVGLRLGIGPSTGGDGARAEGFGASISGMAERLGLAAAVGDRAEEVFRKMEEARAWPRGPGWAKGRSRRDSGRLYAACLSIACRNEGSPRSLRELAMATADGSAAARKEIAKLTAHIRKRLGEEEAGQATGVGAVPVSGYLRRFGPLLGLGDREAAAAWEAARRLEGGALEVRHNAEALAAAVVCMALERAGARRHIREVATATGIPYATIYLVCRKMRPHTALLFD</sequence>
<feature type="region of interest" description="Disordered" evidence="3">
    <location>
        <begin position="1"/>
        <end position="23"/>
    </location>
</feature>
<feature type="region of interest" description="Disordered" evidence="3">
    <location>
        <begin position="75"/>
        <end position="95"/>
    </location>
</feature>
<evidence type="ECO:0000256" key="1">
    <source>
        <dbReference type="ARBA" id="ARBA00023015"/>
    </source>
</evidence>
<dbReference type="EnsemblPlants" id="HORVU.MOREX.r3.1HG0079210.1">
    <property type="protein sequence ID" value="HORVU.MOREX.r3.1HG0079210.1.CDS1"/>
    <property type="gene ID" value="HORVU.MOREX.r3.1HG0079210"/>
</dbReference>
<dbReference type="Pfam" id="PF00382">
    <property type="entry name" value="TFIIB"/>
    <property type="match status" value="1"/>
</dbReference>
<reference evidence="6" key="1">
    <citation type="journal article" date="2012" name="Nature">
        <title>A physical, genetic and functional sequence assembly of the barley genome.</title>
        <authorList>
            <consortium name="The International Barley Genome Sequencing Consortium"/>
            <person name="Mayer K.F."/>
            <person name="Waugh R."/>
            <person name="Brown J.W."/>
            <person name="Schulman A."/>
            <person name="Langridge P."/>
            <person name="Platzer M."/>
            <person name="Fincher G.B."/>
            <person name="Muehlbauer G.J."/>
            <person name="Sato K."/>
            <person name="Close T.J."/>
            <person name="Wise R.P."/>
            <person name="Stein N."/>
        </authorList>
    </citation>
    <scope>NUCLEOTIDE SEQUENCE [LARGE SCALE GENOMIC DNA]</scope>
    <source>
        <strain evidence="6">cv. Morex</strain>
    </source>
</reference>
<dbReference type="Gramene" id="HORVU.MOREX.r2.1HG0064530.1">
    <property type="protein sequence ID" value="HORVU.MOREX.r2.1HG0064530.1.CDS.1"/>
    <property type="gene ID" value="HORVU.MOREX.r2.1HG0064530"/>
</dbReference>